<evidence type="ECO:0000313" key="3">
    <source>
        <dbReference type="EMBL" id="MCM1983882.1"/>
    </source>
</evidence>
<dbReference type="Proteomes" id="UP000031561">
    <property type="component" value="Unassembled WGS sequence"/>
</dbReference>
<sequence>MRDAAGDSGEFYTPRPVVKFMVEVTDPYHKTDRFSRTYRARGRPDLSRLTPLWQTRTGLFRQRCFHRSSRTEFHKSRSALPQNDYRRGKSQ</sequence>
<dbReference type="EMBL" id="JTHE03000079">
    <property type="protein sequence ID" value="MCM1983882.1"/>
    <property type="molecule type" value="Genomic_DNA"/>
</dbReference>
<feature type="domain" description="DNA methylase adenine-specific" evidence="2">
    <location>
        <begin position="4"/>
        <end position="30"/>
    </location>
</feature>
<dbReference type="Pfam" id="PF02384">
    <property type="entry name" value="N6_Mtase"/>
    <property type="match status" value="1"/>
</dbReference>
<keyword evidence="4" id="KW-1185">Reference proteome</keyword>
<gene>
    <name evidence="3" type="ORF">QQ91_0013755</name>
</gene>
<reference evidence="3 4" key="1">
    <citation type="journal article" date="2015" name="Genome Announc.">
        <title>Draft Genome Sequence of Filamentous Marine Cyanobacterium Lyngbya confervoides Strain BDU141951.</title>
        <authorList>
            <person name="Chandrababunaidu M.M."/>
            <person name="Sen D."/>
            <person name="Tripathy S."/>
        </authorList>
    </citation>
    <scope>NUCLEOTIDE SEQUENCE [LARGE SCALE GENOMIC DNA]</scope>
    <source>
        <strain evidence="3 4">BDU141951</strain>
    </source>
</reference>
<accession>A0ABD4T599</accession>
<evidence type="ECO:0000259" key="2">
    <source>
        <dbReference type="Pfam" id="PF02384"/>
    </source>
</evidence>
<dbReference type="SUPFAM" id="SSF53335">
    <property type="entry name" value="S-adenosyl-L-methionine-dependent methyltransferases"/>
    <property type="match status" value="1"/>
</dbReference>
<keyword evidence="3" id="KW-0808">Transferase</keyword>
<dbReference type="RefSeq" id="WP_250833362.1">
    <property type="nucleotide sequence ID" value="NZ_JTHE03000079.1"/>
</dbReference>
<dbReference type="InterPro" id="IPR029063">
    <property type="entry name" value="SAM-dependent_MTases_sf"/>
</dbReference>
<protein>
    <submittedName>
        <fullName evidence="3">SAM-dependent methyltransferase</fullName>
    </submittedName>
</protein>
<proteinExistence type="predicted"/>
<dbReference type="Gene3D" id="3.40.50.150">
    <property type="entry name" value="Vaccinia Virus protein VP39"/>
    <property type="match status" value="1"/>
</dbReference>
<organism evidence="3 4">
    <name type="scientific">Lyngbya confervoides BDU141951</name>
    <dbReference type="NCBI Taxonomy" id="1574623"/>
    <lineage>
        <taxon>Bacteria</taxon>
        <taxon>Bacillati</taxon>
        <taxon>Cyanobacteriota</taxon>
        <taxon>Cyanophyceae</taxon>
        <taxon>Oscillatoriophycideae</taxon>
        <taxon>Oscillatoriales</taxon>
        <taxon>Microcoleaceae</taxon>
        <taxon>Lyngbya</taxon>
    </lineage>
</organism>
<keyword evidence="3" id="KW-0489">Methyltransferase</keyword>
<name>A0ABD4T599_9CYAN</name>
<evidence type="ECO:0000256" key="1">
    <source>
        <dbReference type="SAM" id="MobiDB-lite"/>
    </source>
</evidence>
<dbReference type="InterPro" id="IPR003356">
    <property type="entry name" value="DNA_methylase_A-5"/>
</dbReference>
<feature type="region of interest" description="Disordered" evidence="1">
    <location>
        <begin position="71"/>
        <end position="91"/>
    </location>
</feature>
<dbReference type="GO" id="GO:0008168">
    <property type="term" value="F:methyltransferase activity"/>
    <property type="evidence" value="ECO:0007669"/>
    <property type="project" value="UniProtKB-KW"/>
</dbReference>
<dbReference type="AlphaFoldDB" id="A0ABD4T599"/>
<dbReference type="GO" id="GO:0032259">
    <property type="term" value="P:methylation"/>
    <property type="evidence" value="ECO:0007669"/>
    <property type="project" value="UniProtKB-KW"/>
</dbReference>
<evidence type="ECO:0000313" key="4">
    <source>
        <dbReference type="Proteomes" id="UP000031561"/>
    </source>
</evidence>
<comment type="caution">
    <text evidence="3">The sequence shown here is derived from an EMBL/GenBank/DDBJ whole genome shotgun (WGS) entry which is preliminary data.</text>
</comment>